<dbReference type="AlphaFoldDB" id="A0A7I7UBZ7"/>
<proteinExistence type="predicted"/>
<dbReference type="EMBL" id="AP022598">
    <property type="protein sequence ID" value="BBY78775.1"/>
    <property type="molecule type" value="Genomic_DNA"/>
</dbReference>
<evidence type="ECO:0000313" key="1">
    <source>
        <dbReference type="EMBL" id="BBY78775.1"/>
    </source>
</evidence>
<accession>A0A7I7UBZ7</accession>
<gene>
    <name evidence="1" type="ORF">MPRF_56740</name>
</gene>
<organism evidence="1 2">
    <name type="scientific">Mycolicibacterium parafortuitum</name>
    <name type="common">Mycobacterium parafortuitum</name>
    <dbReference type="NCBI Taxonomy" id="39692"/>
    <lineage>
        <taxon>Bacteria</taxon>
        <taxon>Bacillati</taxon>
        <taxon>Actinomycetota</taxon>
        <taxon>Actinomycetes</taxon>
        <taxon>Mycobacteriales</taxon>
        <taxon>Mycobacteriaceae</taxon>
        <taxon>Mycolicibacterium</taxon>
    </lineage>
</organism>
<sequence>MLTPNDRIVVNVVHFAANRRTWNLAVRGLDGQLKYEAKREIIPPLELDRSYVFELEVRGRFVDVRVANTFETVEAPRAAGLVGDRGVWGQFKKGKAPAGELFHFETVWARVDGERTAPVPHPDGHS</sequence>
<name>A0A7I7UBZ7_MYCPF</name>
<dbReference type="RefSeq" id="WP_163764967.1">
    <property type="nucleotide sequence ID" value="NZ_AP022598.1"/>
</dbReference>
<reference evidence="1 2" key="1">
    <citation type="journal article" date="2019" name="Emerg. Microbes Infect.">
        <title>Comprehensive subspecies identification of 175 nontuberculous mycobacteria species based on 7547 genomic profiles.</title>
        <authorList>
            <person name="Matsumoto Y."/>
            <person name="Kinjo T."/>
            <person name="Motooka D."/>
            <person name="Nabeya D."/>
            <person name="Jung N."/>
            <person name="Uechi K."/>
            <person name="Horii T."/>
            <person name="Iida T."/>
            <person name="Fujita J."/>
            <person name="Nakamura S."/>
        </authorList>
    </citation>
    <scope>NUCLEOTIDE SEQUENCE [LARGE SCALE GENOMIC DNA]</scope>
    <source>
        <strain evidence="1 2">JCM 6367</strain>
    </source>
</reference>
<dbReference type="Proteomes" id="UP000466554">
    <property type="component" value="Chromosome"/>
</dbReference>
<evidence type="ECO:0000313" key="2">
    <source>
        <dbReference type="Proteomes" id="UP000466554"/>
    </source>
</evidence>
<protein>
    <submittedName>
        <fullName evidence="1">Uncharacterized protein</fullName>
    </submittedName>
</protein>